<dbReference type="InterPro" id="IPR014966">
    <property type="entry name" value="FRG-dom"/>
</dbReference>
<keyword evidence="3" id="KW-1185">Reference proteome</keyword>
<dbReference type="AlphaFoldDB" id="A0A0S7C0D7"/>
<dbReference type="SMART" id="SM00901">
    <property type="entry name" value="FRG"/>
    <property type="match status" value="1"/>
</dbReference>
<organism evidence="2">
    <name type="scientific">Lentimicrobium saccharophilum</name>
    <dbReference type="NCBI Taxonomy" id="1678841"/>
    <lineage>
        <taxon>Bacteria</taxon>
        <taxon>Pseudomonadati</taxon>
        <taxon>Bacteroidota</taxon>
        <taxon>Bacteroidia</taxon>
        <taxon>Bacteroidales</taxon>
        <taxon>Lentimicrobiaceae</taxon>
        <taxon>Lentimicrobium</taxon>
    </lineage>
</organism>
<evidence type="ECO:0000313" key="3">
    <source>
        <dbReference type="Proteomes" id="UP000053091"/>
    </source>
</evidence>
<evidence type="ECO:0000259" key="1">
    <source>
        <dbReference type="SMART" id="SM00901"/>
    </source>
</evidence>
<accession>A0A0S7C0D7</accession>
<dbReference type="OrthoDB" id="9816036at2"/>
<dbReference type="PATRIC" id="fig|1678841.3.peg.2361"/>
<name>A0A0S7C0D7_9BACT</name>
<feature type="domain" description="FRG" evidence="1">
    <location>
        <begin position="14"/>
        <end position="119"/>
    </location>
</feature>
<evidence type="ECO:0000313" key="2">
    <source>
        <dbReference type="EMBL" id="GAP43954.1"/>
    </source>
</evidence>
<proteinExistence type="predicted"/>
<dbReference type="STRING" id="1678841.TBC1_112113"/>
<gene>
    <name evidence="2" type="ORF">TBC1_112113</name>
</gene>
<sequence>MRICKIEDAVKVGKTFKYNWYRGHSRAYNNLKPRIFRDEFYSQGHQAISPDTEFQFVYDFKRIAPALYSALPANDNNLEWLILMQHFGTPTRLLDWSESILVALFFAVIDNPSEDGELWSIFPQELNKLSEIDGYPQQSHKYLKYLSDAPLIENKIKLKESLEITTPPNLPLAFYPTLKFSRMNTQQSAFTIHPVPSEENDIISKLTNDKHLSRYIIPKETKSNIIEELNCLGVSYRTLFMDLDNLSKDLIRRYQNPAWSCWGQPDQPNFDSIL</sequence>
<reference evidence="2" key="1">
    <citation type="journal article" date="2015" name="Genome Announc.">
        <title>Draft Genome Sequence of Bacteroidales Strain TBC1, a Novel Isolate from a Methanogenic Wastewater Treatment System.</title>
        <authorList>
            <person name="Tourlousse D.M."/>
            <person name="Matsuura N."/>
            <person name="Sun L."/>
            <person name="Toyonaga M."/>
            <person name="Kuroda K."/>
            <person name="Ohashi A."/>
            <person name="Cruz R."/>
            <person name="Yamaguchi T."/>
            <person name="Sekiguchi Y."/>
        </authorList>
    </citation>
    <scope>NUCLEOTIDE SEQUENCE [LARGE SCALE GENOMIC DNA]</scope>
    <source>
        <strain evidence="2">TBC1</strain>
    </source>
</reference>
<dbReference type="Proteomes" id="UP000053091">
    <property type="component" value="Unassembled WGS sequence"/>
</dbReference>
<protein>
    <submittedName>
        <fullName evidence="2">Protein containing FRG domain</fullName>
    </submittedName>
</protein>
<dbReference type="RefSeq" id="WP_062041937.1">
    <property type="nucleotide sequence ID" value="NZ_DF968182.1"/>
</dbReference>
<dbReference type="EMBL" id="DF968182">
    <property type="protein sequence ID" value="GAP43954.1"/>
    <property type="molecule type" value="Genomic_DNA"/>
</dbReference>
<dbReference type="Pfam" id="PF08867">
    <property type="entry name" value="FRG"/>
    <property type="match status" value="1"/>
</dbReference>